<dbReference type="OMA" id="GMFGDFK"/>
<evidence type="ECO:0000256" key="14">
    <source>
        <dbReference type="PIRNR" id="PIRNR023322"/>
    </source>
</evidence>
<evidence type="ECO:0000256" key="2">
    <source>
        <dbReference type="ARBA" id="ARBA00006537"/>
    </source>
</evidence>
<dbReference type="GO" id="GO:0005262">
    <property type="term" value="F:calcium channel activity"/>
    <property type="evidence" value="ECO:0000318"/>
    <property type="project" value="GO_Central"/>
</dbReference>
<keyword evidence="6 15" id="KW-0812">Transmembrane</keyword>
<reference evidence="16 17" key="1">
    <citation type="journal article" date="2014" name="Nat. Commun.">
        <title>Klebsormidium flaccidum genome reveals primary factors for plant terrestrial adaptation.</title>
        <authorList>
            <person name="Hori K."/>
            <person name="Maruyama F."/>
            <person name="Fujisawa T."/>
            <person name="Togashi T."/>
            <person name="Yamamoto N."/>
            <person name="Seo M."/>
            <person name="Sato S."/>
            <person name="Yamada T."/>
            <person name="Mori H."/>
            <person name="Tajima N."/>
            <person name="Moriyama T."/>
            <person name="Ikeuchi M."/>
            <person name="Watanabe M."/>
            <person name="Wada H."/>
            <person name="Kobayashi K."/>
            <person name="Saito M."/>
            <person name="Masuda T."/>
            <person name="Sasaki-Sekimoto Y."/>
            <person name="Mashiguchi K."/>
            <person name="Awai K."/>
            <person name="Shimojima M."/>
            <person name="Masuda S."/>
            <person name="Iwai M."/>
            <person name="Nobusawa T."/>
            <person name="Narise T."/>
            <person name="Kondo S."/>
            <person name="Saito H."/>
            <person name="Sato R."/>
            <person name="Murakawa M."/>
            <person name="Ihara Y."/>
            <person name="Oshima-Yamada Y."/>
            <person name="Ohtaka K."/>
            <person name="Satoh M."/>
            <person name="Sonobe K."/>
            <person name="Ishii M."/>
            <person name="Ohtani R."/>
            <person name="Kanamori-Sato M."/>
            <person name="Honoki R."/>
            <person name="Miyazaki D."/>
            <person name="Mochizuki H."/>
            <person name="Umetsu J."/>
            <person name="Higashi K."/>
            <person name="Shibata D."/>
            <person name="Kamiya Y."/>
            <person name="Sato N."/>
            <person name="Nakamura Y."/>
            <person name="Tabata S."/>
            <person name="Ida S."/>
            <person name="Kurokawa K."/>
            <person name="Ohta H."/>
        </authorList>
    </citation>
    <scope>NUCLEOTIDE SEQUENCE [LARGE SCALE GENOMIC DNA]</scope>
    <source>
        <strain evidence="16 17">NIES-2285</strain>
    </source>
</reference>
<keyword evidence="4" id="KW-0109">Calcium transport</keyword>
<dbReference type="SMART" id="SM01415">
    <property type="entry name" value="DUF106"/>
    <property type="match status" value="1"/>
</dbReference>
<protein>
    <recommendedName>
        <fullName evidence="14">Calcium load-activated calcium channel</fullName>
        <shortName evidence="14">CLAC channel</shortName>
    </recommendedName>
</protein>
<comment type="function">
    <text evidence="14">Calcium-selective channel required to prevent calcium stores from overfilling.</text>
</comment>
<feature type="transmembrane region" description="Helical" evidence="15">
    <location>
        <begin position="6"/>
        <end position="28"/>
    </location>
</feature>
<dbReference type="Proteomes" id="UP000054558">
    <property type="component" value="Unassembled WGS sequence"/>
</dbReference>
<dbReference type="GO" id="GO:0006874">
    <property type="term" value="P:intracellular calcium ion homeostasis"/>
    <property type="evidence" value="ECO:0000318"/>
    <property type="project" value="GO_Central"/>
</dbReference>
<dbReference type="InterPro" id="IPR002809">
    <property type="entry name" value="EMC3/TMCO1"/>
</dbReference>
<dbReference type="AlphaFoldDB" id="A0A1Y1IQV1"/>
<evidence type="ECO:0000256" key="12">
    <source>
        <dbReference type="ARBA" id="ARBA00023136"/>
    </source>
</evidence>
<keyword evidence="7 14" id="KW-0256">Endoplasmic reticulum</keyword>
<feature type="transmembrane region" description="Helical" evidence="15">
    <location>
        <begin position="91"/>
        <end position="108"/>
    </location>
</feature>
<organism evidence="16 17">
    <name type="scientific">Klebsormidium nitens</name>
    <name type="common">Green alga</name>
    <name type="synonym">Ulothrix nitens</name>
    <dbReference type="NCBI Taxonomy" id="105231"/>
    <lineage>
        <taxon>Eukaryota</taxon>
        <taxon>Viridiplantae</taxon>
        <taxon>Streptophyta</taxon>
        <taxon>Klebsormidiophyceae</taxon>
        <taxon>Klebsormidiales</taxon>
        <taxon>Klebsormidiaceae</taxon>
        <taxon>Klebsormidium</taxon>
    </lineage>
</organism>
<evidence type="ECO:0000256" key="15">
    <source>
        <dbReference type="SAM" id="Phobius"/>
    </source>
</evidence>
<dbReference type="STRING" id="105231.A0A1Y1IQV1"/>
<keyword evidence="17" id="KW-1185">Reference proteome</keyword>
<dbReference type="EMBL" id="DF237769">
    <property type="protein sequence ID" value="GAQ91621.1"/>
    <property type="molecule type" value="Genomic_DNA"/>
</dbReference>
<name>A0A1Y1IQV1_KLENI</name>
<evidence type="ECO:0000256" key="1">
    <source>
        <dbReference type="ARBA" id="ARBA00004477"/>
    </source>
</evidence>
<proteinExistence type="inferred from homology"/>
<evidence type="ECO:0000256" key="3">
    <source>
        <dbReference type="ARBA" id="ARBA00022448"/>
    </source>
</evidence>
<evidence type="ECO:0000256" key="8">
    <source>
        <dbReference type="ARBA" id="ARBA00022837"/>
    </source>
</evidence>
<sequence length="185" mass="20612">MAYTEGWLILLIALGSALFSEAVNWLFVYRTATYKNLRSNIDKATKKLEVMKGQPAAVVKAKGKSKKMDRVDSYLKNTNQALSATRFRTSIIVYGIMFIVFSIMNTLFDGKMVAKLPFTPFVIFRALSHRNLPGEDFTDCSMVFLYAIAGAALRPNVQKLLGFSPPRPTGQTVFGMPLPDTAKDK</sequence>
<evidence type="ECO:0000256" key="13">
    <source>
        <dbReference type="ARBA" id="ARBA00023303"/>
    </source>
</evidence>
<comment type="similarity">
    <text evidence="2 14">Belongs to the TMCO1 family.</text>
</comment>
<evidence type="ECO:0000256" key="7">
    <source>
        <dbReference type="ARBA" id="ARBA00022824"/>
    </source>
</evidence>
<dbReference type="PIRSF" id="PIRSF023322">
    <property type="entry name" value="DUF841_euk"/>
    <property type="match status" value="1"/>
</dbReference>
<evidence type="ECO:0000256" key="4">
    <source>
        <dbReference type="ARBA" id="ARBA00022568"/>
    </source>
</evidence>
<evidence type="ECO:0000256" key="9">
    <source>
        <dbReference type="ARBA" id="ARBA00022989"/>
    </source>
</evidence>
<comment type="subcellular location">
    <subcellularLocation>
        <location evidence="1">Endoplasmic reticulum membrane</location>
        <topology evidence="1">Multi-pass membrane protein</topology>
    </subcellularLocation>
</comment>
<evidence type="ECO:0000256" key="6">
    <source>
        <dbReference type="ARBA" id="ARBA00022692"/>
    </source>
</evidence>
<keyword evidence="13" id="KW-0407">Ion channel</keyword>
<evidence type="ECO:0000256" key="10">
    <source>
        <dbReference type="ARBA" id="ARBA00023054"/>
    </source>
</evidence>
<keyword evidence="8 14" id="KW-0106">Calcium</keyword>
<evidence type="ECO:0000256" key="5">
    <source>
        <dbReference type="ARBA" id="ARBA00022673"/>
    </source>
</evidence>
<dbReference type="OrthoDB" id="342726at2759"/>
<accession>A0A1Y1IQV1</accession>
<dbReference type="InterPro" id="IPR008559">
    <property type="entry name" value="TMCO1"/>
</dbReference>
<keyword evidence="3 14" id="KW-0813">Transport</keyword>
<keyword evidence="10" id="KW-0175">Coiled coil</keyword>
<keyword evidence="11 14" id="KW-0406">Ion transport</keyword>
<keyword evidence="9 15" id="KW-1133">Transmembrane helix</keyword>
<dbReference type="PANTHER" id="PTHR20917">
    <property type="entry name" value="PNAS-RELATED"/>
    <property type="match status" value="1"/>
</dbReference>
<dbReference type="PANTHER" id="PTHR20917:SF0">
    <property type="entry name" value="CALCIUM LOAD-ACTIVATED CALCIUM CHANNEL"/>
    <property type="match status" value="1"/>
</dbReference>
<dbReference type="GO" id="GO:0032469">
    <property type="term" value="P:endoplasmic reticulum calcium ion homeostasis"/>
    <property type="evidence" value="ECO:0007669"/>
    <property type="project" value="UniProtKB-UniRule"/>
</dbReference>
<evidence type="ECO:0000313" key="16">
    <source>
        <dbReference type="EMBL" id="GAQ91621.1"/>
    </source>
</evidence>
<gene>
    <name evidence="16" type="ORF">KFL_008200050</name>
</gene>
<keyword evidence="5 14" id="KW-0107">Calcium channel</keyword>
<dbReference type="Pfam" id="PF01956">
    <property type="entry name" value="EMC3_TMCO1"/>
    <property type="match status" value="1"/>
</dbReference>
<dbReference type="GO" id="GO:0005789">
    <property type="term" value="C:endoplasmic reticulum membrane"/>
    <property type="evidence" value="ECO:0007669"/>
    <property type="project" value="UniProtKB-SubCell"/>
</dbReference>
<evidence type="ECO:0000256" key="11">
    <source>
        <dbReference type="ARBA" id="ARBA00023065"/>
    </source>
</evidence>
<evidence type="ECO:0000313" key="17">
    <source>
        <dbReference type="Proteomes" id="UP000054558"/>
    </source>
</evidence>
<dbReference type="GO" id="GO:0005737">
    <property type="term" value="C:cytoplasm"/>
    <property type="evidence" value="ECO:0000318"/>
    <property type="project" value="GO_Central"/>
</dbReference>
<keyword evidence="12 14" id="KW-0472">Membrane</keyword>